<dbReference type="PRINTS" id="PR00771">
    <property type="entry name" value="ENTEROTOXINA"/>
</dbReference>
<dbReference type="EMBL" id="AZGY01000028">
    <property type="protein sequence ID" value="KZZ88753.1"/>
    <property type="molecule type" value="Genomic_DNA"/>
</dbReference>
<evidence type="ECO:0000313" key="8">
    <source>
        <dbReference type="EMBL" id="KZZ88753.1"/>
    </source>
</evidence>
<protein>
    <submittedName>
        <fullName evidence="8">Heat-labile enterotoxin, A chain</fullName>
    </submittedName>
</protein>
<feature type="region of interest" description="Disordered" evidence="5">
    <location>
        <begin position="124"/>
        <end position="146"/>
    </location>
</feature>
<dbReference type="Pfam" id="PF20241">
    <property type="entry name" value="DUF6598"/>
    <property type="match status" value="1"/>
</dbReference>
<evidence type="ECO:0000256" key="5">
    <source>
        <dbReference type="SAM" id="MobiDB-lite"/>
    </source>
</evidence>
<dbReference type="AlphaFoldDB" id="A0A162I559"/>
<dbReference type="InterPro" id="IPR001144">
    <property type="entry name" value="Enterotoxin_A"/>
</dbReference>
<evidence type="ECO:0000256" key="2">
    <source>
        <dbReference type="ARBA" id="ARBA00022729"/>
    </source>
</evidence>
<dbReference type="InterPro" id="IPR046533">
    <property type="entry name" value="DUF6598"/>
</dbReference>
<dbReference type="PANTHER" id="PTHR33065:SF88">
    <property type="entry name" value="OS11G0104220 PROTEIN"/>
    <property type="match status" value="1"/>
</dbReference>
<keyword evidence="2 6" id="KW-0732">Signal</keyword>
<keyword evidence="1" id="KW-0800">Toxin</keyword>
<evidence type="ECO:0000256" key="3">
    <source>
        <dbReference type="ARBA" id="ARBA00023026"/>
    </source>
</evidence>
<evidence type="ECO:0000256" key="6">
    <source>
        <dbReference type="SAM" id="SignalP"/>
    </source>
</evidence>
<evidence type="ECO:0000313" key="9">
    <source>
        <dbReference type="Proteomes" id="UP000078544"/>
    </source>
</evidence>
<sequence length="686" mass="76966">MLWNSVFSFAYLAALAASPITAAPTDETLYRRGNRYYKAAARFVWRGDNRSPNTLRQQGGFAPQGQYWNLPNEFTTIENHISGRRRAADPSSWGTAFVSVSRDVERAFNYGHWLYLIDASPNIVDPDPDTRAENSESDTSSDEDDEEVFLEEFAIGGVPWRQVIGWIWIPHNAYNDPEFPPNVLNHLRNDPLNAGAGLRRNPDHDTRFQSLSVTRIDPRRPEYSDYQTRPRSGWRDFMNRLDQNAQAALGWEGEFPLSLPRLPSEPDRFDEPRPGQSEQEDNFTPEPRLTAPDVVVMAEHAQQYRNEGECPAQFPWSEPVAGPSSANDGAQFQQQVQRQVQQTATLIRQRPEPILPVLTNEDVVEVLRDLSLPTAGSTLCHFMGHCFGPSSGPQKRQVGPGSKVTKRATSTKEKQNFQSVCRKLKTMRARQNFGHLHSVIEVLSVRIDDIDGENPGDLYGQISLSDLQGKQLIYNISQSMYQEVKAGDEISLIKPLRTFEPGDKSLSITFDLTDYDWFKYDNDDPISQGTIVPSKQQGSSGQIRTQQVKGKNGAVTIKYVVFEEASIATIHMYLRDADDEASSKIYGQIRASMGNSGSRTLWLHDKGIFDKGEKMKPNSAFGLQRNMVAVGAKDKLIIEANLQAYGWISSEVAKGTVEFAAGKKGTRESKVLSGEYGKVEVTVFWS</sequence>
<gene>
    <name evidence="8" type="ORF">AAL_07954</name>
</gene>
<dbReference type="Gene3D" id="3.90.210.10">
    <property type="entry name" value="Heat-Labile Enterotoxin, subunit A"/>
    <property type="match status" value="1"/>
</dbReference>
<keyword evidence="4" id="KW-1015">Disulfide bond</keyword>
<organism evidence="8 9">
    <name type="scientific">Moelleriella libera RCEF 2490</name>
    <dbReference type="NCBI Taxonomy" id="1081109"/>
    <lineage>
        <taxon>Eukaryota</taxon>
        <taxon>Fungi</taxon>
        <taxon>Dikarya</taxon>
        <taxon>Ascomycota</taxon>
        <taxon>Pezizomycotina</taxon>
        <taxon>Sordariomycetes</taxon>
        <taxon>Hypocreomycetidae</taxon>
        <taxon>Hypocreales</taxon>
        <taxon>Clavicipitaceae</taxon>
        <taxon>Moelleriella</taxon>
    </lineage>
</organism>
<keyword evidence="3" id="KW-0843">Virulence</keyword>
<name>A0A162I559_9HYPO</name>
<comment type="caution">
    <text evidence="8">The sequence shown here is derived from an EMBL/GenBank/DDBJ whole genome shotgun (WGS) entry which is preliminary data.</text>
</comment>
<dbReference type="Proteomes" id="UP000078544">
    <property type="component" value="Unassembled WGS sequence"/>
</dbReference>
<dbReference type="STRING" id="1081109.A0A162I559"/>
<feature type="signal peptide" evidence="6">
    <location>
        <begin position="1"/>
        <end position="22"/>
    </location>
</feature>
<feature type="compositionally biased region" description="Basic and acidic residues" evidence="5">
    <location>
        <begin position="264"/>
        <end position="273"/>
    </location>
</feature>
<evidence type="ECO:0000256" key="1">
    <source>
        <dbReference type="ARBA" id="ARBA00022656"/>
    </source>
</evidence>
<dbReference type="Pfam" id="PF01375">
    <property type="entry name" value="Enterotoxin_a"/>
    <property type="match status" value="1"/>
</dbReference>
<feature type="compositionally biased region" description="Acidic residues" evidence="5">
    <location>
        <begin position="135"/>
        <end position="146"/>
    </location>
</feature>
<reference evidence="8 9" key="1">
    <citation type="journal article" date="2016" name="Genome Biol. Evol.">
        <title>Divergent and convergent evolution of fungal pathogenicity.</title>
        <authorList>
            <person name="Shang Y."/>
            <person name="Xiao G."/>
            <person name="Zheng P."/>
            <person name="Cen K."/>
            <person name="Zhan S."/>
            <person name="Wang C."/>
        </authorList>
    </citation>
    <scope>NUCLEOTIDE SEQUENCE [LARGE SCALE GENOMIC DNA]</scope>
    <source>
        <strain evidence="8 9">RCEF 2490</strain>
    </source>
</reference>
<accession>A0A162I559</accession>
<evidence type="ECO:0000256" key="4">
    <source>
        <dbReference type="ARBA" id="ARBA00023157"/>
    </source>
</evidence>
<feature type="domain" description="DUF6598" evidence="7">
    <location>
        <begin position="440"/>
        <end position="683"/>
    </location>
</feature>
<dbReference type="GO" id="GO:0090729">
    <property type="term" value="F:toxin activity"/>
    <property type="evidence" value="ECO:0007669"/>
    <property type="project" value="UniProtKB-KW"/>
</dbReference>
<keyword evidence="9" id="KW-1185">Reference proteome</keyword>
<evidence type="ECO:0000259" key="7">
    <source>
        <dbReference type="Pfam" id="PF20241"/>
    </source>
</evidence>
<feature type="chain" id="PRO_5007835236" evidence="6">
    <location>
        <begin position="23"/>
        <end position="686"/>
    </location>
</feature>
<dbReference type="OrthoDB" id="4924915at2759"/>
<dbReference type="SUPFAM" id="SSF56399">
    <property type="entry name" value="ADP-ribosylation"/>
    <property type="match status" value="1"/>
</dbReference>
<feature type="region of interest" description="Disordered" evidence="5">
    <location>
        <begin position="256"/>
        <end position="288"/>
    </location>
</feature>
<proteinExistence type="predicted"/>
<dbReference type="PANTHER" id="PTHR33065">
    <property type="entry name" value="OS07G0486400 PROTEIN"/>
    <property type="match status" value="1"/>
</dbReference>